<feature type="transmembrane region" description="Helical" evidence="5">
    <location>
        <begin position="68"/>
        <end position="95"/>
    </location>
</feature>
<proteinExistence type="predicted"/>
<keyword evidence="2 5" id="KW-0812">Transmembrane</keyword>
<evidence type="ECO:0000256" key="5">
    <source>
        <dbReference type="SAM" id="Phobius"/>
    </source>
</evidence>
<dbReference type="Pfam" id="PF04893">
    <property type="entry name" value="Yip1"/>
    <property type="match status" value="1"/>
</dbReference>
<gene>
    <name evidence="7" type="ORF">HYN69_08265</name>
</gene>
<feature type="transmembrane region" description="Helical" evidence="5">
    <location>
        <begin position="107"/>
        <end position="129"/>
    </location>
</feature>
<dbReference type="AlphaFoldDB" id="A0A2S0UL27"/>
<sequence>MPVTLDMLRSWRDPRGVIRAKLADGPREDRALATVMGACALIFVSQWPRLSREAFLQPEVPLEARMVGALMGVVFLLPLFLYAVAALSHLVARLFGGKGTWFSARLALFWALLSVAPLMLLNGLVAGFLGQGAALTAVGIAVAAGFLYLWINMLIEAER</sequence>
<evidence type="ECO:0000256" key="2">
    <source>
        <dbReference type="ARBA" id="ARBA00022692"/>
    </source>
</evidence>
<accession>A0A2S0UL27</accession>
<dbReference type="KEGG" id="geh:HYN69_08265"/>
<dbReference type="OrthoDB" id="7771437at2"/>
<comment type="subcellular location">
    <subcellularLocation>
        <location evidence="1">Membrane</location>
        <topology evidence="1">Multi-pass membrane protein</topology>
    </subcellularLocation>
</comment>
<evidence type="ECO:0000256" key="3">
    <source>
        <dbReference type="ARBA" id="ARBA00022989"/>
    </source>
</evidence>
<evidence type="ECO:0000256" key="1">
    <source>
        <dbReference type="ARBA" id="ARBA00004141"/>
    </source>
</evidence>
<dbReference type="GO" id="GO:0016020">
    <property type="term" value="C:membrane"/>
    <property type="evidence" value="ECO:0007669"/>
    <property type="project" value="UniProtKB-SubCell"/>
</dbReference>
<organism evidence="7 8">
    <name type="scientific">Paragemmobacter aquarius</name>
    <dbReference type="NCBI Taxonomy" id="2169400"/>
    <lineage>
        <taxon>Bacteria</taxon>
        <taxon>Pseudomonadati</taxon>
        <taxon>Pseudomonadota</taxon>
        <taxon>Alphaproteobacteria</taxon>
        <taxon>Rhodobacterales</taxon>
        <taxon>Paracoccaceae</taxon>
        <taxon>Paragemmobacter</taxon>
    </lineage>
</organism>
<feature type="transmembrane region" description="Helical" evidence="5">
    <location>
        <begin position="135"/>
        <end position="155"/>
    </location>
</feature>
<dbReference type="EMBL" id="CP028918">
    <property type="protein sequence ID" value="AWB48505.1"/>
    <property type="molecule type" value="Genomic_DNA"/>
</dbReference>
<feature type="transmembrane region" description="Helical" evidence="5">
    <location>
        <begin position="31"/>
        <end position="48"/>
    </location>
</feature>
<keyword evidence="8" id="KW-1185">Reference proteome</keyword>
<keyword evidence="3 5" id="KW-1133">Transmembrane helix</keyword>
<evidence type="ECO:0000313" key="7">
    <source>
        <dbReference type="EMBL" id="AWB48505.1"/>
    </source>
</evidence>
<feature type="domain" description="Yip1" evidence="6">
    <location>
        <begin position="29"/>
        <end position="156"/>
    </location>
</feature>
<evidence type="ECO:0000313" key="8">
    <source>
        <dbReference type="Proteomes" id="UP000244496"/>
    </source>
</evidence>
<dbReference type="RefSeq" id="WP_108435324.1">
    <property type="nucleotide sequence ID" value="NZ_CP028918.1"/>
</dbReference>
<evidence type="ECO:0000256" key="4">
    <source>
        <dbReference type="ARBA" id="ARBA00023136"/>
    </source>
</evidence>
<keyword evidence="4 5" id="KW-0472">Membrane</keyword>
<reference evidence="7 8" key="1">
    <citation type="submission" date="2018-04" db="EMBL/GenBank/DDBJ databases">
        <title>Genome sequencing of Gemmobacter.</title>
        <authorList>
            <person name="Yi H."/>
            <person name="Baek M.-G."/>
        </authorList>
    </citation>
    <scope>NUCLEOTIDE SEQUENCE [LARGE SCALE GENOMIC DNA]</scope>
    <source>
        <strain evidence="7 8">HYN0069</strain>
    </source>
</reference>
<evidence type="ECO:0000259" key="6">
    <source>
        <dbReference type="Pfam" id="PF04893"/>
    </source>
</evidence>
<protein>
    <submittedName>
        <fullName evidence="7">YIP1 family protein</fullName>
    </submittedName>
</protein>
<name>A0A2S0UL27_9RHOB</name>
<dbReference type="Proteomes" id="UP000244496">
    <property type="component" value="Chromosome"/>
</dbReference>
<dbReference type="InterPro" id="IPR006977">
    <property type="entry name" value="Yip1_dom"/>
</dbReference>